<dbReference type="InterPro" id="IPR004101">
    <property type="entry name" value="Mur_ligase_C"/>
</dbReference>
<dbReference type="GO" id="GO:0008360">
    <property type="term" value="P:regulation of cell shape"/>
    <property type="evidence" value="ECO:0007669"/>
    <property type="project" value="UniProtKB-KW"/>
</dbReference>
<reference evidence="12" key="1">
    <citation type="journal article" date="2012" name="Science">
        <title>Fermentation, hydrogen, and sulfur metabolism in multiple uncultivated bacterial phyla.</title>
        <authorList>
            <person name="Wrighton K.C."/>
            <person name="Thomas B.C."/>
            <person name="Sharon I."/>
            <person name="Miller C.S."/>
            <person name="Castelle C.J."/>
            <person name="VerBerkmoes N.C."/>
            <person name="Wilkins M.J."/>
            <person name="Hettich R.L."/>
            <person name="Lipton M.S."/>
            <person name="Williams K.H."/>
            <person name="Long P.E."/>
            <person name="Banfield J.F."/>
        </authorList>
    </citation>
    <scope>NUCLEOTIDE SEQUENCE [LARGE SCALE GENOMIC DNA]</scope>
</reference>
<dbReference type="SUPFAM" id="SSF53623">
    <property type="entry name" value="MurD-like peptide ligases, catalytic domain"/>
    <property type="match status" value="1"/>
</dbReference>
<evidence type="ECO:0000256" key="4">
    <source>
        <dbReference type="ARBA" id="ARBA00022741"/>
    </source>
</evidence>
<gene>
    <name evidence="12" type="ORF">ACD_80C00084G0015</name>
</gene>
<evidence type="ECO:0000256" key="5">
    <source>
        <dbReference type="ARBA" id="ARBA00022840"/>
    </source>
</evidence>
<evidence type="ECO:0000256" key="9">
    <source>
        <dbReference type="RuleBase" id="RU004135"/>
    </source>
</evidence>
<dbReference type="PANTHER" id="PTHR23135:SF4">
    <property type="entry name" value="UDP-N-ACETYLMURAMOYL-L-ALANYL-D-GLUTAMATE--2,6-DIAMINOPIMELATE LIGASE MURE HOMOLOG, CHLOROPLASTIC"/>
    <property type="match status" value="1"/>
</dbReference>
<dbReference type="InterPro" id="IPR018109">
    <property type="entry name" value="Folylpolyglutamate_synth_CS"/>
</dbReference>
<dbReference type="InterPro" id="IPR036615">
    <property type="entry name" value="Mur_ligase_C_dom_sf"/>
</dbReference>
<dbReference type="Pfam" id="PF02875">
    <property type="entry name" value="Mur_ligase_C"/>
    <property type="match status" value="1"/>
</dbReference>
<keyword evidence="9" id="KW-0132">Cell division</keyword>
<keyword evidence="2" id="KW-0963">Cytoplasm</keyword>
<evidence type="ECO:0000256" key="1">
    <source>
        <dbReference type="ARBA" id="ARBA00005898"/>
    </source>
</evidence>
<dbReference type="GO" id="GO:0005737">
    <property type="term" value="C:cytoplasm"/>
    <property type="evidence" value="ECO:0007669"/>
    <property type="project" value="UniProtKB-SubCell"/>
</dbReference>
<comment type="pathway">
    <text evidence="9">Cell wall biogenesis; peptidoglycan biosynthesis.</text>
</comment>
<keyword evidence="6 9" id="KW-0133">Cell shape</keyword>
<keyword evidence="5" id="KW-0067">ATP-binding</keyword>
<dbReference type="PANTHER" id="PTHR23135">
    <property type="entry name" value="MUR LIGASE FAMILY MEMBER"/>
    <property type="match status" value="1"/>
</dbReference>
<dbReference type="SUPFAM" id="SSF53244">
    <property type="entry name" value="MurD-like peptide ligases, peptide-binding domain"/>
    <property type="match status" value="1"/>
</dbReference>
<dbReference type="GO" id="GO:0071555">
    <property type="term" value="P:cell wall organization"/>
    <property type="evidence" value="ECO:0007669"/>
    <property type="project" value="UniProtKB-KW"/>
</dbReference>
<comment type="subcellular location">
    <subcellularLocation>
        <location evidence="9">Cytoplasm</location>
    </subcellularLocation>
</comment>
<dbReference type="NCBIfam" id="NF001126">
    <property type="entry name" value="PRK00139.1-4"/>
    <property type="match status" value="1"/>
</dbReference>
<dbReference type="InterPro" id="IPR013221">
    <property type="entry name" value="Mur_ligase_cen"/>
</dbReference>
<keyword evidence="9" id="KW-0131">Cell cycle</keyword>
<sequence length="437" mass="50080">MFKTLIKKITFYDKLYFALKDSVIYQLRKRFMGQVANMVYGSPSKNFFVIGVTGTNGKTTTVNLLHKILNEHVSKTVMVSTANIKIGNQDLENNKKMTSLDVFDLQSILATAKDSGCKIAVLEASSHGLNQYRFEGVEFDFAVLTNITHDHLDFHGTFERYTKAKEKLFRYVLENKKQDKYAAFPADDKIGKQRFEDMPFDKKLSYSINASSNLRASNIQISHTGTTFSFNYLGQSYDVKTKLVGEFNVYNILAALSVVLQMGVDINQVIKSIEGFETVTGRMEQIEKNWIRYFVDFAHTPDALEKTLDYLSKIKWTGRLITLFWAPGNRDKTKRPIMGEIAAQYSDIVIATDDDPDTENRLEIIEQLVMNIKNKQQGKDLFLIPERTLAIKFACEIAKEWDIVMFAGKGHETMQLTNFGKRKWSDKEEVLRNLMNN</sequence>
<dbReference type="EMBL" id="AMFJ01036091">
    <property type="protein sequence ID" value="EKD25329.1"/>
    <property type="molecule type" value="Genomic_DNA"/>
</dbReference>
<evidence type="ECO:0000259" key="11">
    <source>
        <dbReference type="Pfam" id="PF08245"/>
    </source>
</evidence>
<dbReference type="PROSITE" id="PS01011">
    <property type="entry name" value="FOLYLPOLYGLU_SYNT_1"/>
    <property type="match status" value="1"/>
</dbReference>
<protein>
    <submittedName>
        <fullName evidence="12">UDP-N-acetylmuramoylalanyl-D-glutamyl-2, 6-diaminopimelate ligase</fullName>
    </submittedName>
</protein>
<keyword evidence="4" id="KW-0547">Nucleotide-binding</keyword>
<dbReference type="AlphaFoldDB" id="K1YIW2"/>
<keyword evidence="8 9" id="KW-0961">Cell wall biogenesis/degradation</keyword>
<comment type="similarity">
    <text evidence="1">Belongs to the MurCDEF family. MurE subfamily.</text>
</comment>
<feature type="domain" description="Mur ligase central" evidence="11">
    <location>
        <begin position="52"/>
        <end position="258"/>
    </location>
</feature>
<evidence type="ECO:0000256" key="8">
    <source>
        <dbReference type="ARBA" id="ARBA00023316"/>
    </source>
</evidence>
<evidence type="ECO:0000256" key="3">
    <source>
        <dbReference type="ARBA" id="ARBA00022598"/>
    </source>
</evidence>
<dbReference type="GO" id="GO:0009252">
    <property type="term" value="P:peptidoglycan biosynthetic process"/>
    <property type="evidence" value="ECO:0007669"/>
    <property type="project" value="UniProtKB-UniPathway"/>
</dbReference>
<dbReference type="Gene3D" id="3.90.190.20">
    <property type="entry name" value="Mur ligase, C-terminal domain"/>
    <property type="match status" value="1"/>
</dbReference>
<dbReference type="Pfam" id="PF08245">
    <property type="entry name" value="Mur_ligase_M"/>
    <property type="match status" value="1"/>
</dbReference>
<evidence type="ECO:0000256" key="6">
    <source>
        <dbReference type="ARBA" id="ARBA00022960"/>
    </source>
</evidence>
<dbReference type="GO" id="GO:0051301">
    <property type="term" value="P:cell division"/>
    <property type="evidence" value="ECO:0007669"/>
    <property type="project" value="UniProtKB-KW"/>
</dbReference>
<evidence type="ECO:0000256" key="2">
    <source>
        <dbReference type="ARBA" id="ARBA00022490"/>
    </source>
</evidence>
<proteinExistence type="inferred from homology"/>
<dbReference type="GO" id="GO:0004326">
    <property type="term" value="F:tetrahydrofolylpolyglutamate synthase activity"/>
    <property type="evidence" value="ECO:0007669"/>
    <property type="project" value="InterPro"/>
</dbReference>
<accession>K1YIW2</accession>
<evidence type="ECO:0000259" key="10">
    <source>
        <dbReference type="Pfam" id="PF02875"/>
    </source>
</evidence>
<keyword evidence="3 12" id="KW-0436">Ligase</keyword>
<name>K1YIW2_9BACT</name>
<organism evidence="12">
    <name type="scientific">uncultured bacterium</name>
    <name type="common">gcode 4</name>
    <dbReference type="NCBI Taxonomy" id="1234023"/>
    <lineage>
        <taxon>Bacteria</taxon>
        <taxon>environmental samples</taxon>
    </lineage>
</organism>
<dbReference type="NCBIfam" id="TIGR01085">
    <property type="entry name" value="murE"/>
    <property type="match status" value="1"/>
</dbReference>
<comment type="caution">
    <text evidence="12">The sequence shown here is derived from an EMBL/GenBank/DDBJ whole genome shotgun (WGS) entry which is preliminary data.</text>
</comment>
<dbReference type="GO" id="GO:0005524">
    <property type="term" value="F:ATP binding"/>
    <property type="evidence" value="ECO:0007669"/>
    <property type="project" value="UniProtKB-KW"/>
</dbReference>
<dbReference type="InterPro" id="IPR005761">
    <property type="entry name" value="UDP-N-AcMur-Glu-dNH2Pim_ligase"/>
</dbReference>
<evidence type="ECO:0000256" key="7">
    <source>
        <dbReference type="ARBA" id="ARBA00022984"/>
    </source>
</evidence>
<evidence type="ECO:0000313" key="12">
    <source>
        <dbReference type="EMBL" id="EKD25329.1"/>
    </source>
</evidence>
<feature type="domain" description="Mur ligase C-terminal" evidence="10">
    <location>
        <begin position="281"/>
        <end position="410"/>
    </location>
</feature>
<dbReference type="Gene3D" id="3.40.1190.10">
    <property type="entry name" value="Mur-like, catalytic domain"/>
    <property type="match status" value="1"/>
</dbReference>
<keyword evidence="7 9" id="KW-0573">Peptidoglycan synthesis</keyword>
<dbReference type="UniPathway" id="UPA00219"/>
<dbReference type="InterPro" id="IPR036565">
    <property type="entry name" value="Mur-like_cat_sf"/>
</dbReference>